<dbReference type="AlphaFoldDB" id="A0A0W0R4P5"/>
<dbReference type="EMBL" id="LR134429">
    <property type="protein sequence ID" value="VEH85735.1"/>
    <property type="molecule type" value="Genomic_DNA"/>
</dbReference>
<dbReference type="PATRIC" id="fig|45056.6.peg.728"/>
<dbReference type="Proteomes" id="UP000054859">
    <property type="component" value="Unassembled WGS sequence"/>
</dbReference>
<dbReference type="KEGG" id="ladl:NCTC12735_01370"/>
<keyword evidence="3" id="KW-1185">Reference proteome</keyword>
<reference evidence="1 3" key="1">
    <citation type="submission" date="2015-11" db="EMBL/GenBank/DDBJ databases">
        <title>Identification of large and diverse effector repertoires of 38 Legionella species.</title>
        <authorList>
            <person name="Burstein D."/>
            <person name="Amaro F."/>
            <person name="Zusman T."/>
            <person name="Lifshitz Z."/>
            <person name="Cohen O."/>
            <person name="Gilbert J.A."/>
            <person name="Pupko T."/>
            <person name="Shuman H.A."/>
            <person name="Segal G."/>
        </authorList>
    </citation>
    <scope>NUCLEOTIDE SEQUENCE [LARGE SCALE GENOMIC DNA]</scope>
    <source>
        <strain evidence="1 3">1762-AUS-E</strain>
    </source>
</reference>
<evidence type="ECO:0000313" key="4">
    <source>
        <dbReference type="Proteomes" id="UP000281170"/>
    </source>
</evidence>
<keyword evidence="2" id="KW-0614">Plasmid</keyword>
<proteinExistence type="predicted"/>
<reference evidence="2 4" key="2">
    <citation type="submission" date="2018-12" db="EMBL/GenBank/DDBJ databases">
        <authorList>
            <consortium name="Pathogen Informatics"/>
        </authorList>
    </citation>
    <scope>NUCLEOTIDE SEQUENCE [LARGE SCALE GENOMIC DNA]</scope>
    <source>
        <strain evidence="2 4">NCTC12735</strain>
        <plasmid evidence="4">20</plasmid>
    </source>
</reference>
<geneLocation type="plasmid" evidence="2 4">
    <name>20</name>
</geneLocation>
<organism evidence="1 3">
    <name type="scientific">Legionella adelaidensis</name>
    <dbReference type="NCBI Taxonomy" id="45056"/>
    <lineage>
        <taxon>Bacteria</taxon>
        <taxon>Pseudomonadati</taxon>
        <taxon>Pseudomonadota</taxon>
        <taxon>Gammaproteobacteria</taxon>
        <taxon>Legionellales</taxon>
        <taxon>Legionellaceae</taxon>
        <taxon>Legionella</taxon>
    </lineage>
</organism>
<gene>
    <name evidence="1" type="ORF">Lade_0705</name>
    <name evidence="2" type="ORF">NCTC12735_01370</name>
</gene>
<dbReference type="EMBL" id="LNKA01000001">
    <property type="protein sequence ID" value="KTC66047.1"/>
    <property type="molecule type" value="Genomic_DNA"/>
</dbReference>
<evidence type="ECO:0000313" key="1">
    <source>
        <dbReference type="EMBL" id="KTC66047.1"/>
    </source>
</evidence>
<accession>A0A0W0R4P5</accession>
<evidence type="ECO:0000313" key="3">
    <source>
        <dbReference type="Proteomes" id="UP000054859"/>
    </source>
</evidence>
<sequence length="349" mass="39074">MDPIPTSKAVKNPVVRERRRVLPSEVQVILKEKLSQNPYPDAATYKAWSTELTQKYGFDITVRKLYKFAENIRRREMQIAIPDPFKTRGRPSQRRLEERSSHFSKRHSPQLFCEPPEGCTAAAAAPVPGISGISGISGTRKVTVARGRPLSKEVQQFLNAQFKKNPYPDAATCQSLLTELKEKYDSVISVKRLKKYADNFRMNRNQAEQVEIPQELKKGGRPSLALLKARAAHFSRVGKDDSAAAAAPVQSQEAPIVVTVTTSRKHARQVTDAVTTTGFEEENPHRSAFKRVEVQKPQQPDLRQAAYYVTAPRVGQNPYSLFSTSRTASGPVVMPQDLSEEFNAVDLKQ</sequence>
<evidence type="ECO:0000313" key="2">
    <source>
        <dbReference type="EMBL" id="VEH85735.1"/>
    </source>
</evidence>
<dbReference type="Proteomes" id="UP000281170">
    <property type="component" value="Plasmid 20"/>
</dbReference>
<protein>
    <submittedName>
        <fullName evidence="1">Uncharacterized protein</fullName>
    </submittedName>
</protein>
<name>A0A0W0R4P5_9GAMM</name>
<dbReference type="RefSeq" id="WP_058461754.1">
    <property type="nucleotide sequence ID" value="NZ_CAAAHS010000005.1"/>
</dbReference>